<feature type="compositionally biased region" description="Basic and acidic residues" evidence="1">
    <location>
        <begin position="63"/>
        <end position="74"/>
    </location>
</feature>
<evidence type="ECO:0000313" key="2">
    <source>
        <dbReference type="EMBL" id="CAL1706871.1"/>
    </source>
</evidence>
<feature type="region of interest" description="Disordered" evidence="1">
    <location>
        <begin position="1"/>
        <end position="74"/>
    </location>
</feature>
<keyword evidence="3" id="KW-1185">Reference proteome</keyword>
<evidence type="ECO:0000256" key="1">
    <source>
        <dbReference type="SAM" id="MobiDB-lite"/>
    </source>
</evidence>
<reference evidence="3" key="1">
    <citation type="submission" date="2024-04" db="EMBL/GenBank/DDBJ databases">
        <authorList>
            <person name="Shaw F."/>
            <person name="Minotto A."/>
        </authorList>
    </citation>
    <scope>NUCLEOTIDE SEQUENCE [LARGE SCALE GENOMIC DNA]</scope>
</reference>
<protein>
    <submittedName>
        <fullName evidence="2">Uncharacterized protein</fullName>
    </submittedName>
</protein>
<organism evidence="2 3">
    <name type="scientific">Somion occarium</name>
    <dbReference type="NCBI Taxonomy" id="3059160"/>
    <lineage>
        <taxon>Eukaryota</taxon>
        <taxon>Fungi</taxon>
        <taxon>Dikarya</taxon>
        <taxon>Basidiomycota</taxon>
        <taxon>Agaricomycotina</taxon>
        <taxon>Agaricomycetes</taxon>
        <taxon>Polyporales</taxon>
        <taxon>Cerrenaceae</taxon>
        <taxon>Somion</taxon>
    </lineage>
</organism>
<name>A0ABP1DG89_9APHY</name>
<evidence type="ECO:0000313" key="3">
    <source>
        <dbReference type="Proteomes" id="UP001497453"/>
    </source>
</evidence>
<sequence>MTGVGEKVDGASVEKGGDEDDDKDDVVKDGTTGMVEEATRDESVFSMDEKGKAGSAIQAPADKSAKQGHDQCKADEAREDVDGNYINCNVYILIGLVSAHLRE</sequence>
<dbReference type="Proteomes" id="UP001497453">
    <property type="component" value="Chromosome 4"/>
</dbReference>
<proteinExistence type="predicted"/>
<accession>A0ABP1DG89</accession>
<feature type="compositionally biased region" description="Basic and acidic residues" evidence="1">
    <location>
        <begin position="37"/>
        <end position="52"/>
    </location>
</feature>
<dbReference type="EMBL" id="OZ037947">
    <property type="protein sequence ID" value="CAL1706871.1"/>
    <property type="molecule type" value="Genomic_DNA"/>
</dbReference>
<gene>
    <name evidence="2" type="ORF">GFSPODELE1_LOCUS6085</name>
</gene>